<comment type="function">
    <text evidence="5">Modulates RecA activity.</text>
</comment>
<keyword evidence="4 5" id="KW-0963">Cytoplasm</keyword>
<feature type="domain" description="RecX second three-helical" evidence="6">
    <location>
        <begin position="112"/>
        <end position="153"/>
    </location>
</feature>
<evidence type="ECO:0000259" key="8">
    <source>
        <dbReference type="Pfam" id="PF21982"/>
    </source>
</evidence>
<dbReference type="Proteomes" id="UP001339962">
    <property type="component" value="Unassembled WGS sequence"/>
</dbReference>
<comment type="similarity">
    <text evidence="2 5">Belongs to the RecX family.</text>
</comment>
<proteinExistence type="inferred from homology"/>
<evidence type="ECO:0000256" key="2">
    <source>
        <dbReference type="ARBA" id="ARBA00009695"/>
    </source>
</evidence>
<dbReference type="GO" id="GO:0006282">
    <property type="term" value="P:regulation of DNA repair"/>
    <property type="evidence" value="ECO:0007669"/>
    <property type="project" value="UniProtKB-UniRule"/>
</dbReference>
<sequence>MMLIIKIEVQQENRERLMIHALKENGERFSFSVDQNVLIEFRLKKGMEVDEFTFQEIVYADEVKKAYQIALHFLSYRMRSEQEVVNHLKKKGKTEAVIRDVLHELRKHQYVNDEEFAHAYVQTQIKTTLKGPAVIRRELEGLGIAEDLIEQALLLLTEDRQLEAAKKLYEKAMKQTKHRSAYEWKQYIEQLLQRKGFPRWMAQKITDEHAQAPDEAKEWEALEHHARKAHRRYQAYNGLIYDQKMKQALYRKGFSLEKINEMLNKLKEEENQ</sequence>
<dbReference type="InterPro" id="IPR053925">
    <property type="entry name" value="RecX_HTH_3rd"/>
</dbReference>
<dbReference type="PANTHER" id="PTHR33602:SF1">
    <property type="entry name" value="REGULATORY PROTEIN RECX FAMILY PROTEIN"/>
    <property type="match status" value="1"/>
</dbReference>
<comment type="subcellular location">
    <subcellularLocation>
        <location evidence="1 5">Cytoplasm</location>
    </subcellularLocation>
</comment>
<reference evidence="9 10" key="1">
    <citation type="submission" date="2023-03" db="EMBL/GenBank/DDBJ databases">
        <title>Bacillus Genome Sequencing.</title>
        <authorList>
            <person name="Dunlap C."/>
        </authorList>
    </citation>
    <scope>NUCLEOTIDE SEQUENCE [LARGE SCALE GENOMIC DNA]</scope>
    <source>
        <strain evidence="9 10">NRS-38</strain>
    </source>
</reference>
<feature type="domain" description="RecX third three-helical" evidence="7">
    <location>
        <begin position="218"/>
        <end position="261"/>
    </location>
</feature>
<feature type="domain" description="RecX first three-helical" evidence="8">
    <location>
        <begin position="66"/>
        <end position="105"/>
    </location>
</feature>
<evidence type="ECO:0000259" key="6">
    <source>
        <dbReference type="Pfam" id="PF02631"/>
    </source>
</evidence>
<evidence type="ECO:0000259" key="7">
    <source>
        <dbReference type="Pfam" id="PF21981"/>
    </source>
</evidence>
<evidence type="ECO:0000256" key="4">
    <source>
        <dbReference type="ARBA" id="ARBA00022490"/>
    </source>
</evidence>
<dbReference type="Pfam" id="PF21981">
    <property type="entry name" value="RecX_HTH3"/>
    <property type="match status" value="1"/>
</dbReference>
<dbReference type="InterPro" id="IPR036388">
    <property type="entry name" value="WH-like_DNA-bd_sf"/>
</dbReference>
<dbReference type="PANTHER" id="PTHR33602">
    <property type="entry name" value="REGULATORY PROTEIN RECX FAMILY PROTEIN"/>
    <property type="match status" value="1"/>
</dbReference>
<evidence type="ECO:0000256" key="5">
    <source>
        <dbReference type="HAMAP-Rule" id="MF_01114"/>
    </source>
</evidence>
<dbReference type="NCBIfam" id="NF010733">
    <property type="entry name" value="PRK14135.1"/>
    <property type="match status" value="1"/>
</dbReference>
<dbReference type="EMBL" id="JARTLI010000039">
    <property type="protein sequence ID" value="MED5053130.1"/>
    <property type="molecule type" value="Genomic_DNA"/>
</dbReference>
<evidence type="ECO:0000313" key="10">
    <source>
        <dbReference type="Proteomes" id="UP001339962"/>
    </source>
</evidence>
<protein>
    <recommendedName>
        <fullName evidence="3 5">Regulatory protein RecX</fullName>
    </recommendedName>
</protein>
<dbReference type="AlphaFoldDB" id="A0ABD5IXP9"/>
<dbReference type="HAMAP" id="MF_01114">
    <property type="entry name" value="RecX"/>
    <property type="match status" value="1"/>
</dbReference>
<dbReference type="InterPro" id="IPR053924">
    <property type="entry name" value="RecX_HTH_2nd"/>
</dbReference>
<accession>A0ABD5IXP9</accession>
<name>A0ABD5IXP9_9BACL</name>
<evidence type="ECO:0000313" key="9">
    <source>
        <dbReference type="EMBL" id="MED5053130.1"/>
    </source>
</evidence>
<dbReference type="InterPro" id="IPR053926">
    <property type="entry name" value="RecX_HTH_1st"/>
</dbReference>
<evidence type="ECO:0000256" key="1">
    <source>
        <dbReference type="ARBA" id="ARBA00004496"/>
    </source>
</evidence>
<gene>
    <name evidence="5 9" type="primary">recX</name>
    <name evidence="9" type="ORF">P9850_15120</name>
</gene>
<dbReference type="Pfam" id="PF02631">
    <property type="entry name" value="RecX_HTH2"/>
    <property type="match status" value="1"/>
</dbReference>
<evidence type="ECO:0000256" key="3">
    <source>
        <dbReference type="ARBA" id="ARBA00018111"/>
    </source>
</evidence>
<organism evidence="9 10">
    <name type="scientific">Anoxybacteroides rupiense</name>
    <dbReference type="NCBI Taxonomy" id="311460"/>
    <lineage>
        <taxon>Bacteria</taxon>
        <taxon>Bacillati</taxon>
        <taxon>Bacillota</taxon>
        <taxon>Bacilli</taxon>
        <taxon>Bacillales</taxon>
        <taxon>Anoxybacillaceae</taxon>
        <taxon>Anoxybacteroides</taxon>
    </lineage>
</organism>
<dbReference type="Gene3D" id="1.10.10.10">
    <property type="entry name" value="Winged helix-like DNA-binding domain superfamily/Winged helix DNA-binding domain"/>
    <property type="match status" value="4"/>
</dbReference>
<dbReference type="InterPro" id="IPR003783">
    <property type="entry name" value="Regulatory_RecX"/>
</dbReference>
<dbReference type="Pfam" id="PF21982">
    <property type="entry name" value="RecX_HTH1"/>
    <property type="match status" value="1"/>
</dbReference>
<dbReference type="GO" id="GO:0005737">
    <property type="term" value="C:cytoplasm"/>
    <property type="evidence" value="ECO:0007669"/>
    <property type="project" value="UniProtKB-SubCell"/>
</dbReference>
<comment type="caution">
    <text evidence="9">The sequence shown here is derived from an EMBL/GenBank/DDBJ whole genome shotgun (WGS) entry which is preliminary data.</text>
</comment>